<sequence>MSNLPTQDSALNLPGRLPTKTRPFDVRNATYCYAPDVYRPFIRIVGITKIDEVVRFEAEWSMSLVPMQYLGKSSLPRAKQLVLKRYPPSVWQACLKSWEELQPTRQELSRYPIRYMEQAFSRDETIEFAIRWPNSYMGIEELKPACLPMARDLVVRQYGTTTWEACLERRRNMQTKYRQPLRPLPC</sequence>
<name>A0A0B7KDB0_BIOOC</name>
<accession>A0A0B7KDB0</accession>
<dbReference type="EMBL" id="CDPU01000053">
    <property type="protein sequence ID" value="CEO55533.1"/>
    <property type="molecule type" value="Genomic_DNA"/>
</dbReference>
<evidence type="ECO:0000313" key="1">
    <source>
        <dbReference type="EMBL" id="CEO55533.1"/>
    </source>
</evidence>
<proteinExistence type="predicted"/>
<reference evidence="1" key="1">
    <citation type="submission" date="2015-01" db="EMBL/GenBank/DDBJ databases">
        <authorList>
            <person name="Durling Mikael"/>
        </authorList>
    </citation>
    <scope>NUCLEOTIDE SEQUENCE</scope>
</reference>
<organism evidence="1">
    <name type="scientific">Bionectria ochroleuca</name>
    <name type="common">Gliocladium roseum</name>
    <dbReference type="NCBI Taxonomy" id="29856"/>
    <lineage>
        <taxon>Eukaryota</taxon>
        <taxon>Fungi</taxon>
        <taxon>Dikarya</taxon>
        <taxon>Ascomycota</taxon>
        <taxon>Pezizomycotina</taxon>
        <taxon>Sordariomycetes</taxon>
        <taxon>Hypocreomycetidae</taxon>
        <taxon>Hypocreales</taxon>
        <taxon>Bionectriaceae</taxon>
        <taxon>Clonostachys</taxon>
    </lineage>
</organism>
<gene>
    <name evidence="1" type="ORF">BN869_000011591_1</name>
</gene>
<protein>
    <submittedName>
        <fullName evidence="1">Uncharacterized protein</fullName>
    </submittedName>
</protein>
<dbReference type="AlphaFoldDB" id="A0A0B7KDB0"/>